<dbReference type="InterPro" id="IPR017137">
    <property type="entry name" value="Arg-tRNA-P_Trfase_1_euk"/>
</dbReference>
<keyword evidence="3" id="KW-1185">Reference proteome</keyword>
<reference evidence="4" key="1">
    <citation type="submission" date="2022-11" db="UniProtKB">
        <authorList>
            <consortium name="WormBaseParasite"/>
        </authorList>
    </citation>
    <scope>IDENTIFICATION</scope>
</reference>
<dbReference type="WBParaSite" id="ACRNAN_scaffold4726.g11883.t1">
    <property type="protein sequence ID" value="ACRNAN_scaffold4726.g11883.t1"/>
    <property type="gene ID" value="ACRNAN_scaffold4726.g11883"/>
</dbReference>
<dbReference type="PANTHER" id="PTHR21367">
    <property type="entry name" value="ARGININE-TRNA-PROTEIN TRANSFERASE 1"/>
    <property type="match status" value="1"/>
</dbReference>
<dbReference type="PIRSF" id="PIRSF037207">
    <property type="entry name" value="ATE1_euk"/>
    <property type="match status" value="1"/>
</dbReference>
<proteinExistence type="predicted"/>
<dbReference type="PANTHER" id="PTHR21367:SF1">
    <property type="entry name" value="ARGINYL-TRNA--PROTEIN TRANSFERASE 1"/>
    <property type="match status" value="1"/>
</dbReference>
<evidence type="ECO:0000313" key="3">
    <source>
        <dbReference type="Proteomes" id="UP000887540"/>
    </source>
</evidence>
<dbReference type="AlphaFoldDB" id="A0A914DZY4"/>
<accession>A0A914DZY4</accession>
<evidence type="ECO:0000259" key="2">
    <source>
        <dbReference type="Pfam" id="PF04377"/>
    </source>
</evidence>
<evidence type="ECO:0000313" key="4">
    <source>
        <dbReference type="WBParaSite" id="ACRNAN_scaffold4726.g11883.t1"/>
    </source>
</evidence>
<dbReference type="Proteomes" id="UP000887540">
    <property type="component" value="Unplaced"/>
</dbReference>
<dbReference type="Pfam" id="PF04377">
    <property type="entry name" value="ATE_C"/>
    <property type="match status" value="1"/>
</dbReference>
<sequence>MLDYLKFDKKPTVKNTNASYGNVQQEPPKKKEKHDEKEALPSVKKEKDRPVEKKKVMRRRRAFERLSKKGINIEEYQQARAKKEEARRRTIEYYLWPYINGVWKHKLEIRLVMKGTPEFEQSFEESFKLYCKYQQTIHQDREYTRHGYENFLVNTPLIMEDNVSGEPGLGSYHQQYLIDGRIVAVGVIDILPHCLSSKYFYYDPEFNFLTLGTYSALREIWFTKELSKSRPELHYYYMGYFLINCPKMRYKGRFRPSDLLCDQSYQWVPLSECEPMILANDGKFTVFRPEIPRPPLPDIQTVKCVFKSTVMTYADFREYLEDQEEWDQRLAEYVRYSGSLAQRVLLSL</sequence>
<dbReference type="InterPro" id="IPR007472">
    <property type="entry name" value="N-end_Aminoacyl_Trfase_C"/>
</dbReference>
<dbReference type="GO" id="GO:0004057">
    <property type="term" value="F:arginyl-tRNA--protein transferase activity"/>
    <property type="evidence" value="ECO:0007669"/>
    <property type="project" value="InterPro"/>
</dbReference>
<organism evidence="3 4">
    <name type="scientific">Acrobeloides nanus</name>
    <dbReference type="NCBI Taxonomy" id="290746"/>
    <lineage>
        <taxon>Eukaryota</taxon>
        <taxon>Metazoa</taxon>
        <taxon>Ecdysozoa</taxon>
        <taxon>Nematoda</taxon>
        <taxon>Chromadorea</taxon>
        <taxon>Rhabditida</taxon>
        <taxon>Tylenchina</taxon>
        <taxon>Cephalobomorpha</taxon>
        <taxon>Cephaloboidea</taxon>
        <taxon>Cephalobidae</taxon>
        <taxon>Acrobeloides</taxon>
    </lineage>
</organism>
<evidence type="ECO:0000256" key="1">
    <source>
        <dbReference type="SAM" id="MobiDB-lite"/>
    </source>
</evidence>
<name>A0A914DZY4_9BILA</name>
<feature type="compositionally biased region" description="Polar residues" evidence="1">
    <location>
        <begin position="13"/>
        <end position="25"/>
    </location>
</feature>
<feature type="compositionally biased region" description="Basic and acidic residues" evidence="1">
    <location>
        <begin position="27"/>
        <end position="54"/>
    </location>
</feature>
<feature type="domain" description="N-end rule aminoacyl transferase C-terminal" evidence="2">
    <location>
        <begin position="125"/>
        <end position="261"/>
    </location>
</feature>
<protein>
    <submittedName>
        <fullName evidence="4">N-end rule aminoacyl transferase C-terminal domain-containing protein</fullName>
    </submittedName>
</protein>
<dbReference type="InterPro" id="IPR030700">
    <property type="entry name" value="N-end_Aminoacyl_Trfase"/>
</dbReference>
<dbReference type="SUPFAM" id="SSF55729">
    <property type="entry name" value="Acyl-CoA N-acyltransferases (Nat)"/>
    <property type="match status" value="1"/>
</dbReference>
<dbReference type="GO" id="GO:0005737">
    <property type="term" value="C:cytoplasm"/>
    <property type="evidence" value="ECO:0007669"/>
    <property type="project" value="TreeGrafter"/>
</dbReference>
<feature type="region of interest" description="Disordered" evidence="1">
    <location>
        <begin position="1"/>
        <end position="55"/>
    </location>
</feature>
<dbReference type="InterPro" id="IPR016181">
    <property type="entry name" value="Acyl_CoA_acyltransferase"/>
</dbReference>
<feature type="compositionally biased region" description="Basic and acidic residues" evidence="1">
    <location>
        <begin position="1"/>
        <end position="11"/>
    </location>
</feature>